<keyword evidence="3" id="KW-1185">Reference proteome</keyword>
<dbReference type="PANTHER" id="PTHR43818">
    <property type="entry name" value="BCDNA.GH03377"/>
    <property type="match status" value="1"/>
</dbReference>
<dbReference type="RefSeq" id="WP_281046328.1">
    <property type="nucleotide sequence ID" value="NZ_JARYGZ010000005.1"/>
</dbReference>
<dbReference type="Pfam" id="PF01408">
    <property type="entry name" value="GFO_IDH_MocA"/>
    <property type="match status" value="1"/>
</dbReference>
<dbReference type="Gene3D" id="3.30.360.10">
    <property type="entry name" value="Dihydrodipicolinate Reductase, domain 2"/>
    <property type="match status" value="1"/>
</dbReference>
<gene>
    <name evidence="2" type="ORF">QGN17_19805</name>
</gene>
<dbReference type="InterPro" id="IPR036291">
    <property type="entry name" value="NAD(P)-bd_dom_sf"/>
</dbReference>
<evidence type="ECO:0000313" key="2">
    <source>
        <dbReference type="EMBL" id="MDH7640988.1"/>
    </source>
</evidence>
<evidence type="ECO:0000313" key="3">
    <source>
        <dbReference type="Proteomes" id="UP001160625"/>
    </source>
</evidence>
<dbReference type="SUPFAM" id="SSF51735">
    <property type="entry name" value="NAD(P)-binding Rossmann-fold domains"/>
    <property type="match status" value="1"/>
</dbReference>
<dbReference type="EMBL" id="JARYGZ010000005">
    <property type="protein sequence ID" value="MDH7640988.1"/>
    <property type="molecule type" value="Genomic_DNA"/>
</dbReference>
<accession>A0ABT6N787</accession>
<reference evidence="2" key="1">
    <citation type="submission" date="2023-04" db="EMBL/GenBank/DDBJ databases">
        <title>Sphingomonas sp. MAHUQ-71 isolated from rice field.</title>
        <authorList>
            <person name="Huq M.A."/>
        </authorList>
    </citation>
    <scope>NUCLEOTIDE SEQUENCE</scope>
    <source>
        <strain evidence="2">MAHUQ-71</strain>
    </source>
</reference>
<dbReference type="InterPro" id="IPR000683">
    <property type="entry name" value="Gfo/Idh/MocA-like_OxRdtase_N"/>
</dbReference>
<organism evidence="2 3">
    <name type="scientific">Sphingomonas oryzagri</name>
    <dbReference type="NCBI Taxonomy" id="3042314"/>
    <lineage>
        <taxon>Bacteria</taxon>
        <taxon>Pseudomonadati</taxon>
        <taxon>Pseudomonadota</taxon>
        <taxon>Alphaproteobacteria</taxon>
        <taxon>Sphingomonadales</taxon>
        <taxon>Sphingomonadaceae</taxon>
        <taxon>Sphingomonas</taxon>
    </lineage>
</organism>
<sequence>MAVKLAIVGLGKIAQDQHLPAIAASDDFELVCGATLQGECPTGRTYRDVATMLAGEPGIEAVAMCQPPQARFAAARDALLAGKHVLLEKPPGATLSEVALLCDLAAERNLTLFAAWHSREAPAVEPARAWLAGKRILSAQIIWREDVRVWHPGQRWIWQAGGLGVFDPGINALSIATHILPPFLLTGGTLSYPSNQQSPIAADLAFVMADGAPLTADLDFRQTGPQTWDIRIETDQGRLVLSKGGAEMTVDGVAQPLPPEAEYRGLYVRFASLIAAGAQDVDRAPLRHVADAFLRAERIEVEAFHDEPAVPAMA</sequence>
<comment type="caution">
    <text evidence="2">The sequence shown here is derived from an EMBL/GenBank/DDBJ whole genome shotgun (WGS) entry which is preliminary data.</text>
</comment>
<dbReference type="PANTHER" id="PTHR43818:SF7">
    <property type="entry name" value="DEHYDROGENASE"/>
    <property type="match status" value="1"/>
</dbReference>
<name>A0ABT6N787_9SPHN</name>
<evidence type="ECO:0000259" key="1">
    <source>
        <dbReference type="Pfam" id="PF01408"/>
    </source>
</evidence>
<proteinExistence type="predicted"/>
<feature type="domain" description="Gfo/Idh/MocA-like oxidoreductase N-terminal" evidence="1">
    <location>
        <begin position="4"/>
        <end position="113"/>
    </location>
</feature>
<dbReference type="Proteomes" id="UP001160625">
    <property type="component" value="Unassembled WGS sequence"/>
</dbReference>
<protein>
    <submittedName>
        <fullName evidence="2">Gfo/Idh/MocA family oxidoreductase</fullName>
    </submittedName>
</protein>
<dbReference type="InterPro" id="IPR050463">
    <property type="entry name" value="Gfo/Idh/MocA_oxidrdct_glycsds"/>
</dbReference>
<dbReference type="Gene3D" id="3.40.50.720">
    <property type="entry name" value="NAD(P)-binding Rossmann-like Domain"/>
    <property type="match status" value="1"/>
</dbReference>